<dbReference type="InterPro" id="IPR018712">
    <property type="entry name" value="Tle1-like_cat"/>
</dbReference>
<dbReference type="Pfam" id="PF09994">
    <property type="entry name" value="T6SS_Tle1-like_cat"/>
    <property type="match status" value="1"/>
</dbReference>
<dbReference type="InterPro" id="IPR029058">
    <property type="entry name" value="AB_hydrolase_fold"/>
</dbReference>
<dbReference type="EMBL" id="JAFEKC020000020">
    <property type="protein sequence ID" value="KAK0508753.1"/>
    <property type="molecule type" value="Genomic_DNA"/>
</dbReference>
<evidence type="ECO:0000313" key="2">
    <source>
        <dbReference type="EMBL" id="KAK0508753.1"/>
    </source>
</evidence>
<protein>
    <recommendedName>
        <fullName evidence="1">T6SS Phospholipase effector Tle1-like catalytic domain-containing protein</fullName>
    </recommendedName>
</protein>
<dbReference type="PANTHER" id="PTHR33840:SF2">
    <property type="entry name" value="TLE1 PHOSPHOLIPASE DOMAIN-CONTAINING PROTEIN"/>
    <property type="match status" value="1"/>
</dbReference>
<comment type="caution">
    <text evidence="2">The sequence shown here is derived from an EMBL/GenBank/DDBJ whole genome shotgun (WGS) entry which is preliminary data.</text>
</comment>
<dbReference type="Proteomes" id="UP001166286">
    <property type="component" value="Unassembled WGS sequence"/>
</dbReference>
<organism evidence="2 3">
    <name type="scientific">Cladonia borealis</name>
    <dbReference type="NCBI Taxonomy" id="184061"/>
    <lineage>
        <taxon>Eukaryota</taxon>
        <taxon>Fungi</taxon>
        <taxon>Dikarya</taxon>
        <taxon>Ascomycota</taxon>
        <taxon>Pezizomycotina</taxon>
        <taxon>Lecanoromycetes</taxon>
        <taxon>OSLEUM clade</taxon>
        <taxon>Lecanoromycetidae</taxon>
        <taxon>Lecanorales</taxon>
        <taxon>Lecanorineae</taxon>
        <taxon>Cladoniaceae</taxon>
        <taxon>Cladonia</taxon>
    </lineage>
</organism>
<evidence type="ECO:0000313" key="3">
    <source>
        <dbReference type="Proteomes" id="UP001166286"/>
    </source>
</evidence>
<keyword evidence="3" id="KW-1185">Reference proteome</keyword>
<dbReference type="PANTHER" id="PTHR33840">
    <property type="match status" value="1"/>
</dbReference>
<evidence type="ECO:0000259" key="1">
    <source>
        <dbReference type="Pfam" id="PF09994"/>
    </source>
</evidence>
<dbReference type="SUPFAM" id="SSF53474">
    <property type="entry name" value="alpha/beta-Hydrolases"/>
    <property type="match status" value="1"/>
</dbReference>
<accession>A0AA39UYF7</accession>
<proteinExistence type="predicted"/>
<name>A0AA39UYF7_9LECA</name>
<dbReference type="AlphaFoldDB" id="A0AA39UYF7"/>
<feature type="domain" description="T6SS Phospholipase effector Tle1-like catalytic" evidence="1">
    <location>
        <begin position="17"/>
        <end position="301"/>
    </location>
</feature>
<gene>
    <name evidence="2" type="ORF">JMJ35_009029</name>
</gene>
<reference evidence="2" key="1">
    <citation type="submission" date="2023-03" db="EMBL/GenBank/DDBJ databases">
        <title>Complete genome of Cladonia borealis.</title>
        <authorList>
            <person name="Park H."/>
        </authorList>
    </citation>
    <scope>NUCLEOTIDE SEQUENCE</scope>
    <source>
        <strain evidence="2">ANT050790</strain>
    </source>
</reference>
<sequence length="421" mass="48195">MPAANNPEYRPAKERAKLILCFDGTGNQYSGDTSDTNIVKLYQKFDRESPYQYHYYQPGIGTYSTDTSSLNPGLWGSFKRWVSQTLDEGVGTTFDQHVIAGYRFAMRYHNDKDRIFMFGFSRGAFTARFLARMIATVGLLSKGNEEMVPFAYRTYQEYEMGTGSKFKTAQEAQDYMKSFKTTFCRARTRVHFLGLFDTVSSVGYFEIPFSRQKFLPDVLETATHVRHAVAIDERRCKFKAALLHQDKKKISGMQEDIKEVFFPGGHGDVGGGWLAEGGKAKLEADDPLQLSDLPLEWMISELDALPIKHPADQINWNEHRDIFLNNFHRKAATAVQAPLHDILAWGNCVSRVATFMWRIMEWLPLFKRLELIRGQWEPVYFPPNMCDTRDIPEGAVIHPSVKARMQTVKGYNPTNEGFPKL</sequence>